<comment type="caution">
    <text evidence="2">The sequence shown here is derived from an EMBL/GenBank/DDBJ whole genome shotgun (WGS) entry which is preliminary data.</text>
</comment>
<accession>A0A562TER6</accession>
<protein>
    <submittedName>
        <fullName evidence="2">Uncharacterized protein</fullName>
    </submittedName>
</protein>
<keyword evidence="3" id="KW-1185">Reference proteome</keyword>
<dbReference type="AlphaFoldDB" id="A0A562TER6"/>
<feature type="region of interest" description="Disordered" evidence="1">
    <location>
        <begin position="1"/>
        <end position="64"/>
    </location>
</feature>
<evidence type="ECO:0000256" key="1">
    <source>
        <dbReference type="SAM" id="MobiDB-lite"/>
    </source>
</evidence>
<reference evidence="2 3" key="1">
    <citation type="journal article" date="2013" name="Stand. Genomic Sci.">
        <title>Genomic Encyclopedia of Type Strains, Phase I: The one thousand microbial genomes (KMG-I) project.</title>
        <authorList>
            <person name="Kyrpides N.C."/>
            <person name="Woyke T."/>
            <person name="Eisen J.A."/>
            <person name="Garrity G."/>
            <person name="Lilburn T.G."/>
            <person name="Beck B.J."/>
            <person name="Whitman W.B."/>
            <person name="Hugenholtz P."/>
            <person name="Klenk H.P."/>
        </authorList>
    </citation>
    <scope>NUCLEOTIDE SEQUENCE [LARGE SCALE GENOMIC DNA]</scope>
    <source>
        <strain evidence="2 3">DSM 13484</strain>
    </source>
</reference>
<sequence>MPDQKKNGNKKGPGNTGVDNPKKPVEILKTSKANSNTRNPLRADLSEKPAKENKAVRERKKEDD</sequence>
<evidence type="ECO:0000313" key="3">
    <source>
        <dbReference type="Proteomes" id="UP000316778"/>
    </source>
</evidence>
<name>A0A562TER6_CHIJA</name>
<organism evidence="2 3">
    <name type="scientific">Chitinophaga japonensis</name>
    <name type="common">Flexibacter japonensis</name>
    <dbReference type="NCBI Taxonomy" id="104662"/>
    <lineage>
        <taxon>Bacteria</taxon>
        <taxon>Pseudomonadati</taxon>
        <taxon>Bacteroidota</taxon>
        <taxon>Chitinophagia</taxon>
        <taxon>Chitinophagales</taxon>
        <taxon>Chitinophagaceae</taxon>
        <taxon>Chitinophaga</taxon>
    </lineage>
</organism>
<feature type="compositionally biased region" description="Basic and acidic residues" evidence="1">
    <location>
        <begin position="44"/>
        <end position="64"/>
    </location>
</feature>
<evidence type="ECO:0000313" key="2">
    <source>
        <dbReference type="EMBL" id="TWI91768.1"/>
    </source>
</evidence>
<dbReference type="EMBL" id="VLLG01000002">
    <property type="protein sequence ID" value="TWI91768.1"/>
    <property type="molecule type" value="Genomic_DNA"/>
</dbReference>
<proteinExistence type="predicted"/>
<gene>
    <name evidence="2" type="ORF">LX66_1148</name>
</gene>
<dbReference type="Proteomes" id="UP000316778">
    <property type="component" value="Unassembled WGS sequence"/>
</dbReference>